<dbReference type="InterPro" id="IPR010897">
    <property type="entry name" value="Spore_II_P"/>
</dbReference>
<dbReference type="EMBL" id="VSSQ01003497">
    <property type="protein sequence ID" value="MPM20987.1"/>
    <property type="molecule type" value="Genomic_DNA"/>
</dbReference>
<sequence>MKVSFPYKRICSFLAFGILLTALGGCASRGEPVPASAEPQATATPILIKTQAPSPTPSPTPEPEMIIDEDGDITLRSDIAAQFSAASYSFDHKPVVLIYHTHATESYLFTAKADYKETERGRTTDTRYNVVAVGEALKTALEARGFTVIHDTTNVEGEDITSAYSRSLAIMQQYDNIDLYIDLHRNASNQRGKSDNTVLIGDTPYAKLFFVVGTGIGTYEGEYDAVPDWKNNYTFAYSLMEAIAEQYPDLVKPIRLKVGRFNQHMGLCLLAEIGTNAETLEAVLNTVPFLADAIADVCVESAE</sequence>
<evidence type="ECO:0008006" key="2">
    <source>
        <dbReference type="Google" id="ProtNLM"/>
    </source>
</evidence>
<accession>A0A644XYL0</accession>
<dbReference type="AlphaFoldDB" id="A0A644XYL0"/>
<reference evidence="1" key="1">
    <citation type="submission" date="2019-08" db="EMBL/GenBank/DDBJ databases">
        <authorList>
            <person name="Kucharzyk K."/>
            <person name="Murdoch R.W."/>
            <person name="Higgins S."/>
            <person name="Loffler F."/>
        </authorList>
    </citation>
    <scope>NUCLEOTIDE SEQUENCE</scope>
</reference>
<proteinExistence type="predicted"/>
<comment type="caution">
    <text evidence="1">The sequence shown here is derived from an EMBL/GenBank/DDBJ whole genome shotgun (WGS) entry which is preliminary data.</text>
</comment>
<dbReference type="Pfam" id="PF07454">
    <property type="entry name" value="SpoIIP"/>
    <property type="match status" value="1"/>
</dbReference>
<evidence type="ECO:0000313" key="1">
    <source>
        <dbReference type="EMBL" id="MPM20987.1"/>
    </source>
</evidence>
<dbReference type="PROSITE" id="PS51257">
    <property type="entry name" value="PROKAR_LIPOPROTEIN"/>
    <property type="match status" value="1"/>
</dbReference>
<organism evidence="1">
    <name type="scientific">bioreactor metagenome</name>
    <dbReference type="NCBI Taxonomy" id="1076179"/>
    <lineage>
        <taxon>unclassified sequences</taxon>
        <taxon>metagenomes</taxon>
        <taxon>ecological metagenomes</taxon>
    </lineage>
</organism>
<dbReference type="NCBIfam" id="TIGR02867">
    <property type="entry name" value="spore_II_P"/>
    <property type="match status" value="1"/>
</dbReference>
<gene>
    <name evidence="1" type="ORF">SDC9_67426</name>
</gene>
<protein>
    <recommendedName>
        <fullName evidence="2">Stage II sporulation protein P</fullName>
    </recommendedName>
</protein>
<name>A0A644XYL0_9ZZZZ</name>